<evidence type="ECO:0000313" key="2">
    <source>
        <dbReference type="EMBL" id="DAE02136.1"/>
    </source>
</evidence>
<feature type="compositionally biased region" description="Basic and acidic residues" evidence="1">
    <location>
        <begin position="52"/>
        <end position="63"/>
    </location>
</feature>
<protein>
    <submittedName>
        <fullName evidence="2">Uncharacterized protein</fullName>
    </submittedName>
</protein>
<reference evidence="2" key="1">
    <citation type="journal article" date="2021" name="Proc. Natl. Acad. Sci. U.S.A.">
        <title>A Catalog of Tens of Thousands of Viruses from Human Metagenomes Reveals Hidden Associations with Chronic Diseases.</title>
        <authorList>
            <person name="Tisza M.J."/>
            <person name="Buck C.B."/>
        </authorList>
    </citation>
    <scope>NUCLEOTIDE SEQUENCE</scope>
    <source>
        <strain evidence="2">Ct0106</strain>
    </source>
</reference>
<accession>A0A8S5P667</accession>
<dbReference type="EMBL" id="BK015341">
    <property type="protein sequence ID" value="DAE02136.1"/>
    <property type="molecule type" value="Genomic_DNA"/>
</dbReference>
<evidence type="ECO:0000256" key="1">
    <source>
        <dbReference type="SAM" id="MobiDB-lite"/>
    </source>
</evidence>
<sequence>MRSRADQYSVPSSRTCRIVSKGELVGTTMSVIFGSNLGLSVVARLTLAHKNDPRKRMEPKDLRGSTTTPLAYFTGGRTSKGVGRNPA</sequence>
<name>A0A8S5P667_9CAUD</name>
<proteinExistence type="predicted"/>
<organism evidence="2">
    <name type="scientific">Siphoviridae sp. ct0106</name>
    <dbReference type="NCBI Taxonomy" id="2825290"/>
    <lineage>
        <taxon>Viruses</taxon>
        <taxon>Duplodnaviria</taxon>
        <taxon>Heunggongvirae</taxon>
        <taxon>Uroviricota</taxon>
        <taxon>Caudoviricetes</taxon>
    </lineage>
</organism>
<feature type="region of interest" description="Disordered" evidence="1">
    <location>
        <begin position="52"/>
        <end position="87"/>
    </location>
</feature>